<dbReference type="AlphaFoldDB" id="A0A378TCQ7"/>
<dbReference type="GO" id="GO:0015833">
    <property type="term" value="P:peptide transport"/>
    <property type="evidence" value="ECO:0007669"/>
    <property type="project" value="InterPro"/>
</dbReference>
<dbReference type="PANTHER" id="PTHR43297">
    <property type="entry name" value="OLIGOPEPTIDE TRANSPORT ATP-BINDING PROTEIN APPD"/>
    <property type="match status" value="1"/>
</dbReference>
<evidence type="ECO:0000256" key="4">
    <source>
        <dbReference type="ARBA" id="ARBA00022475"/>
    </source>
</evidence>
<dbReference type="InterPro" id="IPR003593">
    <property type="entry name" value="AAA+_ATPase"/>
</dbReference>
<dbReference type="SUPFAM" id="SSF52540">
    <property type="entry name" value="P-loop containing nucleoside triphosphate hydrolases"/>
    <property type="match status" value="2"/>
</dbReference>
<dbReference type="InterPro" id="IPR027417">
    <property type="entry name" value="P-loop_NTPase"/>
</dbReference>
<proteinExistence type="inferred from homology"/>
<dbReference type="GO" id="GO:0005886">
    <property type="term" value="C:plasma membrane"/>
    <property type="evidence" value="ECO:0007669"/>
    <property type="project" value="UniProtKB-SubCell"/>
</dbReference>
<keyword evidence="6 9" id="KW-0067">ATP-binding</keyword>
<reference evidence="9 10" key="1">
    <citation type="submission" date="2018-06" db="EMBL/GenBank/DDBJ databases">
        <authorList>
            <consortium name="Pathogen Informatics"/>
            <person name="Doyle S."/>
        </authorList>
    </citation>
    <scope>NUCLEOTIDE SEQUENCE [LARGE SCALE GENOMIC DNA]</scope>
    <source>
        <strain evidence="9 10">NCTC10821</strain>
    </source>
</reference>
<dbReference type="GO" id="GO:0016887">
    <property type="term" value="F:ATP hydrolysis activity"/>
    <property type="evidence" value="ECO:0007669"/>
    <property type="project" value="InterPro"/>
</dbReference>
<keyword evidence="10" id="KW-1185">Reference proteome</keyword>
<feature type="domain" description="ABC transporter" evidence="8">
    <location>
        <begin position="347"/>
        <end position="586"/>
    </location>
</feature>
<evidence type="ECO:0000256" key="6">
    <source>
        <dbReference type="ARBA" id="ARBA00022840"/>
    </source>
</evidence>
<keyword evidence="9" id="KW-0378">Hydrolase</keyword>
<evidence type="ECO:0000313" key="10">
    <source>
        <dbReference type="Proteomes" id="UP000254978"/>
    </source>
</evidence>
<dbReference type="PROSITE" id="PS00211">
    <property type="entry name" value="ABC_TRANSPORTER_1"/>
    <property type="match status" value="2"/>
</dbReference>
<name>A0A378TCQ7_9MYCO</name>
<dbReference type="EMBL" id="UGQT01000001">
    <property type="protein sequence ID" value="STZ58539.1"/>
    <property type="molecule type" value="Genomic_DNA"/>
</dbReference>
<dbReference type="InterPro" id="IPR003439">
    <property type="entry name" value="ABC_transporter-like_ATP-bd"/>
</dbReference>
<comment type="subcellular location">
    <subcellularLocation>
        <location evidence="1">Cell membrane</location>
        <topology evidence="1">Peripheral membrane protein</topology>
    </subcellularLocation>
</comment>
<dbReference type="Pfam" id="PF08352">
    <property type="entry name" value="oligo_HPY"/>
    <property type="match status" value="2"/>
</dbReference>
<dbReference type="NCBIfam" id="NF008453">
    <property type="entry name" value="PRK11308.1"/>
    <property type="match status" value="2"/>
</dbReference>
<organism evidence="9 10">
    <name type="scientific">Mycolicibacterium tokaiense</name>
    <dbReference type="NCBI Taxonomy" id="39695"/>
    <lineage>
        <taxon>Bacteria</taxon>
        <taxon>Bacillati</taxon>
        <taxon>Actinomycetota</taxon>
        <taxon>Actinomycetes</taxon>
        <taxon>Mycobacteriales</taxon>
        <taxon>Mycobacteriaceae</taxon>
        <taxon>Mycolicibacterium</taxon>
    </lineage>
</organism>
<dbReference type="EC" id="3.6.3.-" evidence="9"/>
<sequence length="603" mass="65216">MTESLLHETPMVTVRDLTVSIARSSTPVATGISFDIGAGEILSVVGESGSGKSTVGLAMLAYARRGLAITSGSVELDGLDILALPDREAQRLRGRVVSYVPQDPATSLNPAYRVGSQLRETFSLHLGELSKSDVEDRCAQLLDDVALPHSILGRFPHQISGGQQQRINIAIAFACRPKLVVLDEPTTGLDVTTQRHVLDTVRSLAQSYGVSALYISHDLPAVAEIAGSTVVMYGGRMVEYGETIKLFADPRHPYTARLLAAAPSPYRSTRLVGIDGHPPRPGRWPAGCSFADRCESVETDCRTQVPDLVQMESGHRARCLHPVERGTLALLAGKESPVPDLPQQQSISVRNLSADYGSATVLHDVTFEAGEGLCTAIVGESGSGKTTLARCIAGLHAGWTGSISTNGRELSANTKHRSDVDRRLIQYVFQNPYASLNPTMTVLENIEEPLRHFERLSGRERRQRALSALAAVALSPEFADQMPGQLSGGERQRVAVGRALVVEPEILVCDEVTSALDVSVQALLVEQLRDLQLRRGLSMVFITHNLAVVRSLAQRVVVLQAGRVVEQGWVADVLDNPQHEYTRQLLSDVPHLAGIEDRRTAAS</sequence>
<evidence type="ECO:0000256" key="1">
    <source>
        <dbReference type="ARBA" id="ARBA00004202"/>
    </source>
</evidence>
<dbReference type="InterPro" id="IPR050388">
    <property type="entry name" value="ABC_Ni/Peptide_Import"/>
</dbReference>
<dbReference type="Gene3D" id="3.40.50.300">
    <property type="entry name" value="P-loop containing nucleotide triphosphate hydrolases"/>
    <property type="match status" value="2"/>
</dbReference>
<keyword evidence="4" id="KW-1003">Cell membrane</keyword>
<comment type="similarity">
    <text evidence="2">Belongs to the ABC transporter superfamily.</text>
</comment>
<dbReference type="GO" id="GO:0005524">
    <property type="term" value="F:ATP binding"/>
    <property type="evidence" value="ECO:0007669"/>
    <property type="project" value="UniProtKB-KW"/>
</dbReference>
<gene>
    <name evidence="9" type="primary">gsiA_6</name>
    <name evidence="9" type="ORF">NCTC10821_02052</name>
</gene>
<evidence type="ECO:0000256" key="7">
    <source>
        <dbReference type="ARBA" id="ARBA00023136"/>
    </source>
</evidence>
<evidence type="ECO:0000313" key="9">
    <source>
        <dbReference type="EMBL" id="STZ58539.1"/>
    </source>
</evidence>
<dbReference type="SMART" id="SM00382">
    <property type="entry name" value="AAA"/>
    <property type="match status" value="2"/>
</dbReference>
<dbReference type="PROSITE" id="PS50893">
    <property type="entry name" value="ABC_TRANSPORTER_2"/>
    <property type="match status" value="2"/>
</dbReference>
<dbReference type="Pfam" id="PF00005">
    <property type="entry name" value="ABC_tran"/>
    <property type="match status" value="2"/>
</dbReference>
<dbReference type="CDD" id="cd03257">
    <property type="entry name" value="ABC_NikE_OppD_transporters"/>
    <property type="match status" value="2"/>
</dbReference>
<keyword evidence="7" id="KW-0472">Membrane</keyword>
<dbReference type="NCBIfam" id="NF007739">
    <property type="entry name" value="PRK10419.1"/>
    <property type="match status" value="2"/>
</dbReference>
<feature type="domain" description="ABC transporter" evidence="8">
    <location>
        <begin position="12"/>
        <end position="259"/>
    </location>
</feature>
<dbReference type="PANTHER" id="PTHR43297:SF2">
    <property type="entry name" value="DIPEPTIDE TRANSPORT ATP-BINDING PROTEIN DPPD"/>
    <property type="match status" value="1"/>
</dbReference>
<keyword evidence="5" id="KW-0547">Nucleotide-binding</keyword>
<evidence type="ECO:0000259" key="8">
    <source>
        <dbReference type="PROSITE" id="PS50893"/>
    </source>
</evidence>
<evidence type="ECO:0000256" key="3">
    <source>
        <dbReference type="ARBA" id="ARBA00022448"/>
    </source>
</evidence>
<dbReference type="RefSeq" id="WP_218567674.1">
    <property type="nucleotide sequence ID" value="NZ_UGQT01000001.1"/>
</dbReference>
<evidence type="ECO:0000256" key="2">
    <source>
        <dbReference type="ARBA" id="ARBA00005417"/>
    </source>
</evidence>
<dbReference type="InterPro" id="IPR013563">
    <property type="entry name" value="Oligopep_ABC_C"/>
</dbReference>
<evidence type="ECO:0000256" key="5">
    <source>
        <dbReference type="ARBA" id="ARBA00022741"/>
    </source>
</evidence>
<dbReference type="NCBIfam" id="TIGR01727">
    <property type="entry name" value="oligo_HPY"/>
    <property type="match status" value="1"/>
</dbReference>
<protein>
    <submittedName>
        <fullName evidence="9">Oligopeptide/dipeptide ABC transporter, ATP-binding protein</fullName>
        <ecNumber evidence="9">3.6.3.-</ecNumber>
    </submittedName>
</protein>
<dbReference type="InterPro" id="IPR017871">
    <property type="entry name" value="ABC_transporter-like_CS"/>
</dbReference>
<accession>A0A378TCQ7</accession>
<dbReference type="Proteomes" id="UP000254978">
    <property type="component" value="Unassembled WGS sequence"/>
</dbReference>
<keyword evidence="3" id="KW-0813">Transport</keyword>